<name>X0Z0Q7_9ZZZZ</name>
<organism evidence="1">
    <name type="scientific">marine sediment metagenome</name>
    <dbReference type="NCBI Taxonomy" id="412755"/>
    <lineage>
        <taxon>unclassified sequences</taxon>
        <taxon>metagenomes</taxon>
        <taxon>ecological metagenomes</taxon>
    </lineage>
</organism>
<proteinExistence type="predicted"/>
<accession>X0Z0Q7</accession>
<comment type="caution">
    <text evidence="1">The sequence shown here is derived from an EMBL/GenBank/DDBJ whole genome shotgun (WGS) entry which is preliminary data.</text>
</comment>
<dbReference type="EMBL" id="BART01005791">
    <property type="protein sequence ID" value="GAG54073.1"/>
    <property type="molecule type" value="Genomic_DNA"/>
</dbReference>
<gene>
    <name evidence="1" type="ORF">S01H4_13122</name>
</gene>
<protein>
    <submittedName>
        <fullName evidence="1">Uncharacterized protein</fullName>
    </submittedName>
</protein>
<evidence type="ECO:0000313" key="1">
    <source>
        <dbReference type="EMBL" id="GAG54073.1"/>
    </source>
</evidence>
<reference evidence="1" key="1">
    <citation type="journal article" date="2014" name="Front. Microbiol.">
        <title>High frequency of phylogenetically diverse reductive dehalogenase-homologous genes in deep subseafloor sedimentary metagenomes.</title>
        <authorList>
            <person name="Kawai M."/>
            <person name="Futagami T."/>
            <person name="Toyoda A."/>
            <person name="Takaki Y."/>
            <person name="Nishi S."/>
            <person name="Hori S."/>
            <person name="Arai W."/>
            <person name="Tsubouchi T."/>
            <person name="Morono Y."/>
            <person name="Uchiyama I."/>
            <person name="Ito T."/>
            <person name="Fujiyama A."/>
            <person name="Inagaki F."/>
            <person name="Takami H."/>
        </authorList>
    </citation>
    <scope>NUCLEOTIDE SEQUENCE</scope>
    <source>
        <strain evidence="1">Expedition CK06-06</strain>
    </source>
</reference>
<dbReference type="AlphaFoldDB" id="X0Z0Q7"/>
<sequence length="171" mass="19834">MFMEDPILKDYIVRDIIKEVEEIGLSIEKDYVESFIDNFISEYERLPKKSEISPIVSSYIKSLERKEFNLEILEKPHKYSSGTKSSEAPSVSLSEKSKILNSIKNEGLFGRSVDFLTIPKPQGRRSCPICEDGNWYKIHELIDKNDIICDYPRIYGKKYICSGCSCTWKEK</sequence>